<protein>
    <submittedName>
        <fullName evidence="1">Uncharacterized protein</fullName>
    </submittedName>
</protein>
<sequence length="62" mass="7332">MRVTSVTPEERRRLYLGIRQDHRIISLPHGKVYFVPGQKLMTPEEGDRALSIFRSELRPQIR</sequence>
<gene>
    <name evidence="1" type="ORF">UFOVP500_41</name>
</gene>
<name>A0A6J5MSS0_9CAUD</name>
<evidence type="ECO:0000313" key="1">
    <source>
        <dbReference type="EMBL" id="CAB4146639.1"/>
    </source>
</evidence>
<organism evidence="1">
    <name type="scientific">uncultured Caudovirales phage</name>
    <dbReference type="NCBI Taxonomy" id="2100421"/>
    <lineage>
        <taxon>Viruses</taxon>
        <taxon>Duplodnaviria</taxon>
        <taxon>Heunggongvirae</taxon>
        <taxon>Uroviricota</taxon>
        <taxon>Caudoviricetes</taxon>
        <taxon>Peduoviridae</taxon>
        <taxon>Maltschvirus</taxon>
        <taxon>Maltschvirus maltsch</taxon>
    </lineage>
</organism>
<reference evidence="1" key="1">
    <citation type="submission" date="2020-04" db="EMBL/GenBank/DDBJ databases">
        <authorList>
            <person name="Chiriac C."/>
            <person name="Salcher M."/>
            <person name="Ghai R."/>
            <person name="Kavagutti S V."/>
        </authorList>
    </citation>
    <scope>NUCLEOTIDE SEQUENCE</scope>
</reference>
<proteinExistence type="predicted"/>
<accession>A0A6J5MSS0</accession>
<dbReference type="EMBL" id="LR796466">
    <property type="protein sequence ID" value="CAB4146639.1"/>
    <property type="molecule type" value="Genomic_DNA"/>
</dbReference>